<evidence type="ECO:0000259" key="3">
    <source>
        <dbReference type="Pfam" id="PF03537"/>
    </source>
</evidence>
<dbReference type="Pfam" id="PF03537">
    <property type="entry name" value="Glyco_hydro_114"/>
    <property type="match status" value="1"/>
</dbReference>
<dbReference type="EMBL" id="BSXW01012582">
    <property type="protein sequence ID" value="GMF66261.1"/>
    <property type="molecule type" value="Genomic_DNA"/>
</dbReference>
<dbReference type="Proteomes" id="UP001165083">
    <property type="component" value="Unassembled WGS sequence"/>
</dbReference>
<feature type="region of interest" description="Disordered" evidence="1">
    <location>
        <begin position="243"/>
        <end position="327"/>
    </location>
</feature>
<reference evidence="4" key="1">
    <citation type="submission" date="2023-04" db="EMBL/GenBank/DDBJ databases">
        <title>Phytophthora lilii NBRC 32176.</title>
        <authorList>
            <person name="Ichikawa N."/>
            <person name="Sato H."/>
            <person name="Tonouchi N."/>
        </authorList>
    </citation>
    <scope>NUCLEOTIDE SEQUENCE</scope>
    <source>
        <strain evidence="4">NBRC 32176</strain>
    </source>
</reference>
<dbReference type="InterPro" id="IPR004352">
    <property type="entry name" value="GH114_TIM-barrel"/>
</dbReference>
<dbReference type="Gene3D" id="3.20.20.70">
    <property type="entry name" value="Aldolase class I"/>
    <property type="match status" value="1"/>
</dbReference>
<organism evidence="4 5">
    <name type="scientific">Phytophthora lilii</name>
    <dbReference type="NCBI Taxonomy" id="2077276"/>
    <lineage>
        <taxon>Eukaryota</taxon>
        <taxon>Sar</taxon>
        <taxon>Stramenopiles</taxon>
        <taxon>Oomycota</taxon>
        <taxon>Peronosporomycetes</taxon>
        <taxon>Peronosporales</taxon>
        <taxon>Peronosporaceae</taxon>
        <taxon>Phytophthora</taxon>
    </lineage>
</organism>
<dbReference type="PANTHER" id="PTHR35273">
    <property type="entry name" value="ALPHA-1,4 POLYGALACTOSAMINIDASE, PUTATIVE (AFU_ORTHOLOGUE AFUA_3G07890)-RELATED"/>
    <property type="match status" value="1"/>
</dbReference>
<comment type="caution">
    <text evidence="4">The sequence shown here is derived from an EMBL/GenBank/DDBJ whole genome shotgun (WGS) entry which is preliminary data.</text>
</comment>
<feature type="signal peptide" evidence="2">
    <location>
        <begin position="1"/>
        <end position="18"/>
    </location>
</feature>
<proteinExistence type="predicted"/>
<feature type="compositionally biased region" description="Low complexity" evidence="1">
    <location>
        <begin position="245"/>
        <end position="300"/>
    </location>
</feature>
<evidence type="ECO:0000256" key="1">
    <source>
        <dbReference type="SAM" id="MobiDB-lite"/>
    </source>
</evidence>
<sequence>MKFATIAISLAFISRANAWWKPTPGTSYQIQLNGMLDLSYNVDMYDIDMFDTTNDTIAVMCYFSAGTYENWRSDKDRYSSDIIVTRLDEWEGESWVDIRSSNLREIVADRMKLAQAKGCDGVDPDNVDGAFNKNGFDLTADDQLDFNKFLATTAHGLNLTVGLKNDMDQIDDLVSSFDFSVNEQCVQYNECDTLVPFIKQDKSVLGIEYSGDKAKACATANALNFDTLFKTLSLQSERYSCRDMSGGSTTGSVSSESASVPNSALESAALSESGSMDLASASDSSDQSEGGSASSAQTSQNEDVQADAELTPEVRTSPPGNCKRSRN</sequence>
<dbReference type="SUPFAM" id="SSF51445">
    <property type="entry name" value="(Trans)glycosidases"/>
    <property type="match status" value="1"/>
</dbReference>
<dbReference type="AlphaFoldDB" id="A0A9W6YFN2"/>
<dbReference type="InterPro" id="IPR017853">
    <property type="entry name" value="GH"/>
</dbReference>
<protein>
    <submittedName>
        <fullName evidence="4">Unnamed protein product</fullName>
    </submittedName>
</protein>
<gene>
    <name evidence="4" type="ORF">Plil01_001875200</name>
</gene>
<name>A0A9W6YFN2_9STRA</name>
<dbReference type="OrthoDB" id="2108802at2759"/>
<keyword evidence="5" id="KW-1185">Reference proteome</keyword>
<evidence type="ECO:0000256" key="2">
    <source>
        <dbReference type="SAM" id="SignalP"/>
    </source>
</evidence>
<accession>A0A9W6YFN2</accession>
<evidence type="ECO:0000313" key="4">
    <source>
        <dbReference type="EMBL" id="GMF66261.1"/>
    </source>
</evidence>
<dbReference type="PANTHER" id="PTHR35273:SF2">
    <property type="entry name" value="ALPHA-GALACTOSIDASE"/>
    <property type="match status" value="1"/>
</dbReference>
<feature type="chain" id="PRO_5040901162" evidence="2">
    <location>
        <begin position="19"/>
        <end position="327"/>
    </location>
</feature>
<evidence type="ECO:0000313" key="5">
    <source>
        <dbReference type="Proteomes" id="UP001165083"/>
    </source>
</evidence>
<feature type="domain" description="Glycoside-hydrolase family GH114 TIM-barrel" evidence="3">
    <location>
        <begin position="27"/>
        <end position="235"/>
    </location>
</feature>
<keyword evidence="2" id="KW-0732">Signal</keyword>
<dbReference type="InterPro" id="IPR013785">
    <property type="entry name" value="Aldolase_TIM"/>
</dbReference>